<dbReference type="Proteomes" id="UP001597557">
    <property type="component" value="Unassembled WGS sequence"/>
</dbReference>
<sequence length="75" mass="8981">MTLLERKISLHKKIDNLNDEMLLEKLESMIDHSEKVFVIPEHMKEGIREGLEDIKNGNVITMEELEKKYEKWLKE</sequence>
<proteinExistence type="predicted"/>
<organism evidence="1 2">
    <name type="scientific">Mucilaginibacter ximonensis</name>
    <dbReference type="NCBI Taxonomy" id="538021"/>
    <lineage>
        <taxon>Bacteria</taxon>
        <taxon>Pseudomonadati</taxon>
        <taxon>Bacteroidota</taxon>
        <taxon>Sphingobacteriia</taxon>
        <taxon>Sphingobacteriales</taxon>
        <taxon>Sphingobacteriaceae</taxon>
        <taxon>Mucilaginibacter</taxon>
    </lineage>
</organism>
<keyword evidence="2" id="KW-1185">Reference proteome</keyword>
<evidence type="ECO:0008006" key="3">
    <source>
        <dbReference type="Google" id="ProtNLM"/>
    </source>
</evidence>
<protein>
    <recommendedName>
        <fullName evidence="3">Addiction module component</fullName>
    </recommendedName>
</protein>
<comment type="caution">
    <text evidence="1">The sequence shown here is derived from an EMBL/GenBank/DDBJ whole genome shotgun (WGS) entry which is preliminary data.</text>
</comment>
<gene>
    <name evidence="1" type="ORF">ACFS5N_08140</name>
</gene>
<evidence type="ECO:0000313" key="2">
    <source>
        <dbReference type="Proteomes" id="UP001597557"/>
    </source>
</evidence>
<accession>A0ABW5YC79</accession>
<name>A0ABW5YC79_9SPHI</name>
<reference evidence="2" key="1">
    <citation type="journal article" date="2019" name="Int. J. Syst. Evol. Microbiol.">
        <title>The Global Catalogue of Microorganisms (GCM) 10K type strain sequencing project: providing services to taxonomists for standard genome sequencing and annotation.</title>
        <authorList>
            <consortium name="The Broad Institute Genomics Platform"/>
            <consortium name="The Broad Institute Genome Sequencing Center for Infectious Disease"/>
            <person name="Wu L."/>
            <person name="Ma J."/>
        </authorList>
    </citation>
    <scope>NUCLEOTIDE SEQUENCE [LARGE SCALE GENOMIC DNA]</scope>
    <source>
        <strain evidence="2">KCTC 22437</strain>
    </source>
</reference>
<dbReference type="EMBL" id="JBHUPD010000002">
    <property type="protein sequence ID" value="MFD2872432.1"/>
    <property type="molecule type" value="Genomic_DNA"/>
</dbReference>
<evidence type="ECO:0000313" key="1">
    <source>
        <dbReference type="EMBL" id="MFD2872432.1"/>
    </source>
</evidence>